<evidence type="ECO:0000256" key="9">
    <source>
        <dbReference type="ARBA" id="ARBA00022723"/>
    </source>
</evidence>
<gene>
    <name evidence="19" type="ORF">FCC1311_045322</name>
</gene>
<comment type="cofactor">
    <cofactor evidence="2">
        <name>Mg(2+)</name>
        <dbReference type="ChEBI" id="CHEBI:18420"/>
    </cofactor>
</comment>
<evidence type="ECO:0000256" key="17">
    <source>
        <dbReference type="RuleBase" id="RU000532"/>
    </source>
</evidence>
<dbReference type="PIRSF" id="PIRSF000724">
    <property type="entry name" value="Pgk"/>
    <property type="match status" value="1"/>
</dbReference>
<dbReference type="FunFam" id="3.40.50.1260:FF:000031">
    <property type="entry name" value="Phosphoglycerate kinase 1"/>
    <property type="match status" value="1"/>
</dbReference>
<dbReference type="InterPro" id="IPR036043">
    <property type="entry name" value="Phosphoglycerate_kinase_sf"/>
</dbReference>
<evidence type="ECO:0000256" key="13">
    <source>
        <dbReference type="ARBA" id="ARBA00022842"/>
    </source>
</evidence>
<dbReference type="GO" id="GO:0046872">
    <property type="term" value="F:metal ion binding"/>
    <property type="evidence" value="ECO:0007669"/>
    <property type="project" value="UniProtKB-KW"/>
</dbReference>
<keyword evidence="10" id="KW-0547">Nucleotide-binding</keyword>
<feature type="binding site" evidence="15">
    <location>
        <position position="154"/>
    </location>
    <ligand>
        <name>(2R)-3-phosphoglycerate</name>
        <dbReference type="ChEBI" id="CHEBI:58272"/>
    </ligand>
</feature>
<evidence type="ECO:0000256" key="2">
    <source>
        <dbReference type="ARBA" id="ARBA00001946"/>
    </source>
</evidence>
<keyword evidence="11 17" id="KW-0418">Kinase</keyword>
<sequence length="447" mass="47462">MLTMLRTAAAARGGATQVAMATRAMSSAAAGSGLMSKKSVEDVDVKDKRVLIRVDFNVPFGEGGKITNDQRMREALPTIQNVLERGARGVVLMSHLGRPKGTPQAKFSLEPVAKHLWTLLGKEGTFLPDCVGPEVEKACAEISDGKVILMENLRFHLEEEGKGEINGEKVKADPEAVKSFRASLSSLGDVYVNDAFGTAHRAHSSMVGVDLEDRVSGFLLKKELDYFGRAMEDPPRPFLTILGGAKVADKIQLINNLLDKVDEMVIAGGMAFTFKSVLDGTAIGASIYDEAGAKLVPEIMKKAEEKGVKIHLPVDFVAADKFDKDAEAKLVTDKEGVPEGWLGLDVGEESAKQAADAVMRAKLILWNGPMGVFEFDKFAGATKTVLQAVVDSTSNGAISIIGGGDTATCVKKYGAEDKVSHVSTGGGASVELVEGKDLPGISALSNK</sequence>
<comment type="catalytic activity">
    <reaction evidence="1 17">
        <text>(2R)-3-phosphoglycerate + ATP = (2R)-3-phospho-glyceroyl phosphate + ADP</text>
        <dbReference type="Rhea" id="RHEA:14801"/>
        <dbReference type="ChEBI" id="CHEBI:30616"/>
        <dbReference type="ChEBI" id="CHEBI:57604"/>
        <dbReference type="ChEBI" id="CHEBI:58272"/>
        <dbReference type="ChEBI" id="CHEBI:456216"/>
        <dbReference type="EC" id="2.7.2.3"/>
    </reaction>
</comment>
<feature type="binding site" evidence="15">
    <location>
        <begin position="55"/>
        <end position="57"/>
    </location>
    <ligand>
        <name>substrate</name>
    </ligand>
</feature>
<dbReference type="Pfam" id="PF00162">
    <property type="entry name" value="PGK"/>
    <property type="match status" value="1"/>
</dbReference>
<dbReference type="Proteomes" id="UP000241890">
    <property type="component" value="Unassembled WGS sequence"/>
</dbReference>
<feature type="binding site" evidence="16">
    <location>
        <position position="374"/>
    </location>
    <ligand>
        <name>ATP</name>
        <dbReference type="ChEBI" id="CHEBI:30616"/>
    </ligand>
</feature>
<evidence type="ECO:0000256" key="15">
    <source>
        <dbReference type="PIRSR" id="PIRSR000724-1"/>
    </source>
</evidence>
<dbReference type="FunCoup" id="A0A2R5GDC4">
    <property type="interactions" value="103"/>
</dbReference>
<evidence type="ECO:0000256" key="6">
    <source>
        <dbReference type="ARBA" id="ARBA00011245"/>
    </source>
</evidence>
<dbReference type="GO" id="GO:0005829">
    <property type="term" value="C:cytosol"/>
    <property type="evidence" value="ECO:0007669"/>
    <property type="project" value="TreeGrafter"/>
</dbReference>
<keyword evidence="12 16" id="KW-0067">ATP-binding</keyword>
<comment type="subcellular location">
    <subcellularLocation>
        <location evidence="3">Cytoplasm</location>
    </subcellularLocation>
</comment>
<dbReference type="InterPro" id="IPR015824">
    <property type="entry name" value="Phosphoglycerate_kinase_N"/>
</dbReference>
<dbReference type="CDD" id="cd00318">
    <property type="entry name" value="Phosphoglycerate_kinase"/>
    <property type="match status" value="1"/>
</dbReference>
<evidence type="ECO:0000256" key="12">
    <source>
        <dbReference type="ARBA" id="ARBA00022840"/>
    </source>
</evidence>
<dbReference type="PANTHER" id="PTHR11406:SF0">
    <property type="entry name" value="PHOSPHOGLYCERATE KINASE"/>
    <property type="match status" value="1"/>
</dbReference>
<dbReference type="Gene3D" id="3.40.50.1260">
    <property type="entry name" value="Phosphoglycerate kinase, N-terminal domain"/>
    <property type="match status" value="3"/>
</dbReference>
<dbReference type="PRINTS" id="PR00477">
    <property type="entry name" value="PHGLYCKINASE"/>
</dbReference>
<proteinExistence type="inferred from homology"/>
<feature type="binding site" evidence="16">
    <location>
        <position position="250"/>
    </location>
    <ligand>
        <name>ATP</name>
        <dbReference type="ChEBI" id="CHEBI:30616"/>
    </ligand>
</feature>
<comment type="caution">
    <text evidence="19">The sequence shown here is derived from an EMBL/GenBank/DDBJ whole genome shotgun (WGS) entry which is preliminary data.</text>
</comment>
<dbReference type="OrthoDB" id="275353at2759"/>
<dbReference type="SUPFAM" id="SSF53748">
    <property type="entry name" value="Phosphoglycerate kinase"/>
    <property type="match status" value="1"/>
</dbReference>
<dbReference type="GO" id="GO:0006096">
    <property type="term" value="P:glycolytic process"/>
    <property type="evidence" value="ECO:0007669"/>
    <property type="project" value="UniProtKB-UniPathway"/>
</dbReference>
<feature type="binding site" evidence="16">
    <location>
        <begin position="403"/>
        <end position="406"/>
    </location>
    <ligand>
        <name>ATP</name>
        <dbReference type="ChEBI" id="CHEBI:30616"/>
    </ligand>
</feature>
<dbReference type="EMBL" id="BEYU01000040">
    <property type="protein sequence ID" value="GBG28309.1"/>
    <property type="molecule type" value="Genomic_DNA"/>
</dbReference>
<keyword evidence="20" id="KW-1185">Reference proteome</keyword>
<dbReference type="InterPro" id="IPR015911">
    <property type="entry name" value="Phosphoglycerate_kinase_CS"/>
</dbReference>
<evidence type="ECO:0000256" key="14">
    <source>
        <dbReference type="ARBA" id="ARBA00023152"/>
    </source>
</evidence>
<dbReference type="PROSITE" id="PS00111">
    <property type="entry name" value="PGLYCERATE_KINASE"/>
    <property type="match status" value="1"/>
</dbReference>
<accession>A0A2R5GDC4</accession>
<dbReference type="GO" id="GO:0004618">
    <property type="term" value="F:phosphoglycerate kinase activity"/>
    <property type="evidence" value="ECO:0007669"/>
    <property type="project" value="UniProtKB-EC"/>
</dbReference>
<dbReference type="EC" id="2.7.2.3" evidence="7 17"/>
<evidence type="ECO:0000256" key="8">
    <source>
        <dbReference type="ARBA" id="ARBA00022679"/>
    </source>
</evidence>
<feature type="binding site" evidence="15">
    <location>
        <position position="201"/>
    </location>
    <ligand>
        <name>(2R)-3-phosphoglycerate</name>
        <dbReference type="ChEBI" id="CHEBI:58272"/>
    </ligand>
</feature>
<dbReference type="UniPathway" id="UPA00109">
    <property type="reaction ID" value="UER00185"/>
</dbReference>
<feature type="binding site" evidence="15">
    <location>
        <position position="71"/>
    </location>
    <ligand>
        <name>(2R)-3-phosphoglycerate</name>
        <dbReference type="ChEBI" id="CHEBI:58272"/>
    </ligand>
</feature>
<feature type="binding site" evidence="15">
    <location>
        <begin position="95"/>
        <end position="98"/>
    </location>
    <ligand>
        <name>substrate</name>
    </ligand>
</feature>
<evidence type="ECO:0000256" key="4">
    <source>
        <dbReference type="ARBA" id="ARBA00004838"/>
    </source>
</evidence>
<comment type="similarity">
    <text evidence="5 17">Belongs to the phosphoglycerate kinase family.</text>
</comment>
<reference evidence="19 20" key="1">
    <citation type="submission" date="2017-12" db="EMBL/GenBank/DDBJ databases">
        <title>Sequencing, de novo assembly and annotation of complete genome of a new Thraustochytrid species, strain FCC1311.</title>
        <authorList>
            <person name="Sedici K."/>
            <person name="Godart F."/>
            <person name="Aiese Cigliano R."/>
            <person name="Sanseverino W."/>
            <person name="Barakat M."/>
            <person name="Ortet P."/>
            <person name="Marechal E."/>
            <person name="Cagnac O."/>
            <person name="Amato A."/>
        </authorList>
    </citation>
    <scope>NUCLEOTIDE SEQUENCE [LARGE SCALE GENOMIC DNA]</scope>
</reference>
<dbReference type="InParanoid" id="A0A2R5GDC4"/>
<dbReference type="InterPro" id="IPR001576">
    <property type="entry name" value="Phosphoglycerate_kinase"/>
</dbReference>
<evidence type="ECO:0000256" key="5">
    <source>
        <dbReference type="ARBA" id="ARBA00008982"/>
    </source>
</evidence>
<evidence type="ECO:0000256" key="1">
    <source>
        <dbReference type="ARBA" id="ARBA00000642"/>
    </source>
</evidence>
<dbReference type="GO" id="GO:0005524">
    <property type="term" value="F:ATP binding"/>
    <property type="evidence" value="ECO:0007669"/>
    <property type="project" value="UniProtKB-KW"/>
</dbReference>
<evidence type="ECO:0000256" key="16">
    <source>
        <dbReference type="PIRSR" id="PIRSR000724-2"/>
    </source>
</evidence>
<name>A0A2R5GDC4_9STRA</name>
<comment type="subunit">
    <text evidence="6 18">Monomer.</text>
</comment>
<dbReference type="AlphaFoldDB" id="A0A2R5GDC4"/>
<evidence type="ECO:0000256" key="10">
    <source>
        <dbReference type="ARBA" id="ARBA00022741"/>
    </source>
</evidence>
<evidence type="ECO:0000313" key="19">
    <source>
        <dbReference type="EMBL" id="GBG28309.1"/>
    </source>
</evidence>
<organism evidence="19 20">
    <name type="scientific">Hondaea fermentalgiana</name>
    <dbReference type="NCBI Taxonomy" id="2315210"/>
    <lineage>
        <taxon>Eukaryota</taxon>
        <taxon>Sar</taxon>
        <taxon>Stramenopiles</taxon>
        <taxon>Bigyra</taxon>
        <taxon>Labyrinthulomycetes</taxon>
        <taxon>Thraustochytrida</taxon>
        <taxon>Thraustochytriidae</taxon>
        <taxon>Hondaea</taxon>
    </lineage>
</organism>
<dbReference type="HAMAP" id="MF_00145">
    <property type="entry name" value="Phosphoglyc_kinase"/>
    <property type="match status" value="1"/>
</dbReference>
<keyword evidence="14" id="KW-0324">Glycolysis</keyword>
<evidence type="ECO:0000313" key="20">
    <source>
        <dbReference type="Proteomes" id="UP000241890"/>
    </source>
</evidence>
<keyword evidence="8 17" id="KW-0808">Transferase</keyword>
<dbReference type="GO" id="GO:0043531">
    <property type="term" value="F:ADP binding"/>
    <property type="evidence" value="ECO:0007669"/>
    <property type="project" value="TreeGrafter"/>
</dbReference>
<evidence type="ECO:0000256" key="18">
    <source>
        <dbReference type="RuleBase" id="RU000696"/>
    </source>
</evidence>
<dbReference type="GO" id="GO:0006094">
    <property type="term" value="P:gluconeogenesis"/>
    <property type="evidence" value="ECO:0007669"/>
    <property type="project" value="TreeGrafter"/>
</dbReference>
<protein>
    <recommendedName>
        <fullName evidence="7 17">Phosphoglycerate kinase</fullName>
        <ecNumber evidence="7 17">2.7.2.3</ecNumber>
    </recommendedName>
</protein>
<keyword evidence="9" id="KW-0479">Metal-binding</keyword>
<dbReference type="FunFam" id="3.40.50.1260:FF:000019">
    <property type="entry name" value="Phosphoglycerate kinase 1"/>
    <property type="match status" value="1"/>
</dbReference>
<comment type="pathway">
    <text evidence="4 17">Carbohydrate degradation; glycolysis; pyruvate from D-glyceraldehyde 3-phosphate: step 2/5.</text>
</comment>
<evidence type="ECO:0000256" key="3">
    <source>
        <dbReference type="ARBA" id="ARBA00004496"/>
    </source>
</evidence>
<evidence type="ECO:0000256" key="7">
    <source>
        <dbReference type="ARBA" id="ARBA00013061"/>
    </source>
</evidence>
<evidence type="ECO:0000256" key="11">
    <source>
        <dbReference type="ARBA" id="ARBA00022777"/>
    </source>
</evidence>
<dbReference type="PANTHER" id="PTHR11406">
    <property type="entry name" value="PHOSPHOGLYCERATE KINASE"/>
    <property type="match status" value="1"/>
</dbReference>
<keyword evidence="13" id="KW-0460">Magnesium</keyword>